<dbReference type="AlphaFoldDB" id="A0A5M6D3I4"/>
<accession>A0A5M6D3I4</accession>
<dbReference type="SUPFAM" id="SSF88946">
    <property type="entry name" value="Sigma2 domain of RNA polymerase sigma factors"/>
    <property type="match status" value="1"/>
</dbReference>
<dbReference type="InterPro" id="IPR014284">
    <property type="entry name" value="RNA_pol_sigma-70_dom"/>
</dbReference>
<gene>
    <name evidence="1" type="ORF">FYK55_16995</name>
</gene>
<name>A0A5M6D3I4_9BACT</name>
<sequence length="195" mass="22122">MDATPNLDCFDAFTARLIQAKARQLIGRAGLTESDRADLVQEFSLNLLRRLDRFDPHLGSWQKFVVIVCENYCATILEHRAAQKRSPAREAGSLNRQVSDADGIACEAGSLLPESQYGRRCGRYPCTHIEQSDLIQDIADTLDGLSPQLRQICNRLKRESTAQVARDMGVPVKRLYARKKAIRERFERANLKEYL</sequence>
<dbReference type="EMBL" id="VWOX01000009">
    <property type="protein sequence ID" value="KAA5541893.1"/>
    <property type="molecule type" value="Genomic_DNA"/>
</dbReference>
<dbReference type="InterPro" id="IPR013325">
    <property type="entry name" value="RNA_pol_sigma_r2"/>
</dbReference>
<dbReference type="NCBIfam" id="TIGR02937">
    <property type="entry name" value="sigma70-ECF"/>
    <property type="match status" value="1"/>
</dbReference>
<evidence type="ECO:0000313" key="2">
    <source>
        <dbReference type="Proteomes" id="UP000324479"/>
    </source>
</evidence>
<protein>
    <submittedName>
        <fullName evidence="1">Sigma-70 family RNA polymerase sigma factor</fullName>
    </submittedName>
</protein>
<comment type="caution">
    <text evidence="1">The sequence shown here is derived from an EMBL/GenBank/DDBJ whole genome shotgun (WGS) entry which is preliminary data.</text>
</comment>
<proteinExistence type="predicted"/>
<reference evidence="1 2" key="1">
    <citation type="submission" date="2019-08" db="EMBL/GenBank/DDBJ databases">
        <authorList>
            <person name="Dhanesh K."/>
            <person name="Kumar G."/>
            <person name="Sasikala C."/>
            <person name="Venkata Ramana C."/>
        </authorList>
    </citation>
    <scope>NUCLEOTIDE SEQUENCE [LARGE SCALE GENOMIC DNA]</scope>
    <source>
        <strain evidence="1 2">JC645</strain>
    </source>
</reference>
<dbReference type="Gene3D" id="1.10.1740.10">
    <property type="match status" value="1"/>
</dbReference>
<organism evidence="1 2">
    <name type="scientific">Roseiconus nitratireducens</name>
    <dbReference type="NCBI Taxonomy" id="2605748"/>
    <lineage>
        <taxon>Bacteria</taxon>
        <taxon>Pseudomonadati</taxon>
        <taxon>Planctomycetota</taxon>
        <taxon>Planctomycetia</taxon>
        <taxon>Pirellulales</taxon>
        <taxon>Pirellulaceae</taxon>
        <taxon>Roseiconus</taxon>
    </lineage>
</organism>
<dbReference type="Proteomes" id="UP000324479">
    <property type="component" value="Unassembled WGS sequence"/>
</dbReference>
<dbReference type="GO" id="GO:0003700">
    <property type="term" value="F:DNA-binding transcription factor activity"/>
    <property type="evidence" value="ECO:0007669"/>
    <property type="project" value="InterPro"/>
</dbReference>
<evidence type="ECO:0000313" key="1">
    <source>
        <dbReference type="EMBL" id="KAA5541893.1"/>
    </source>
</evidence>
<keyword evidence="2" id="KW-1185">Reference proteome</keyword>
<dbReference type="GO" id="GO:0006352">
    <property type="term" value="P:DNA-templated transcription initiation"/>
    <property type="evidence" value="ECO:0007669"/>
    <property type="project" value="InterPro"/>
</dbReference>
<dbReference type="RefSeq" id="WP_150077627.1">
    <property type="nucleotide sequence ID" value="NZ_VWOX01000009.1"/>
</dbReference>